<evidence type="ECO:0000256" key="4">
    <source>
        <dbReference type="PROSITE-ProRule" id="PRU00267"/>
    </source>
</evidence>
<dbReference type="OMA" id="YKQRCEK"/>
<dbReference type="GeneID" id="185946"/>
<dbReference type="HOGENOM" id="CLU_1972526_0_0_1"/>
<evidence type="ECO:0000256" key="1">
    <source>
        <dbReference type="ARBA" id="ARBA00004123"/>
    </source>
</evidence>
<evidence type="ECO:0000313" key="8">
    <source>
        <dbReference type="WormBase" id="F47G4.6"/>
    </source>
</evidence>
<dbReference type="AlphaFoldDB" id="Q9XTS5"/>
<evidence type="ECO:0000256" key="3">
    <source>
        <dbReference type="ARBA" id="ARBA00023242"/>
    </source>
</evidence>
<dbReference type="SMART" id="SM00398">
    <property type="entry name" value="HMG"/>
    <property type="match status" value="1"/>
</dbReference>
<reference evidence="6 7" key="1">
    <citation type="journal article" date="1998" name="Science">
        <title>Genome sequence of the nematode C. elegans: a platform for investigating biology.</title>
        <authorList>
            <consortium name="The C. elegans sequencing consortium"/>
            <person name="Sulson J.E."/>
            <person name="Waterston R."/>
        </authorList>
    </citation>
    <scope>NUCLEOTIDE SEQUENCE [LARGE SCALE GENOMIC DNA]</scope>
    <source>
        <strain evidence="6 7">Bristol N2</strain>
    </source>
</reference>
<dbReference type="Gene3D" id="1.10.30.10">
    <property type="entry name" value="High mobility group box domain"/>
    <property type="match status" value="1"/>
</dbReference>
<dbReference type="PhylomeDB" id="Q9XTS5"/>
<dbReference type="InterPro" id="IPR051365">
    <property type="entry name" value="TOX_HMG-box_domain"/>
</dbReference>
<dbReference type="PROSITE" id="PS50118">
    <property type="entry name" value="HMG_BOX_2"/>
    <property type="match status" value="1"/>
</dbReference>
<protein>
    <submittedName>
        <fullName evidence="6">HMG box domain-containing protein</fullName>
    </submittedName>
</protein>
<keyword evidence="3 4" id="KW-0539">Nucleus</keyword>
<keyword evidence="2 4" id="KW-0238">DNA-binding</keyword>
<dbReference type="InterPro" id="IPR036910">
    <property type="entry name" value="HMG_box_dom_sf"/>
</dbReference>
<dbReference type="PaxDb" id="6239-F47G4.6"/>
<dbReference type="KEGG" id="cel:CELE_F47G4.6"/>
<dbReference type="EMBL" id="BX284601">
    <property type="protein sequence ID" value="CAB16309.2"/>
    <property type="molecule type" value="Genomic_DNA"/>
</dbReference>
<dbReference type="eggNOG" id="KOG0381">
    <property type="taxonomic scope" value="Eukaryota"/>
</dbReference>
<name>Q9XTS5_CAEEL</name>
<feature type="DNA-binding region" description="HMG box" evidence="4">
    <location>
        <begin position="49"/>
        <end position="117"/>
    </location>
</feature>
<dbReference type="STRING" id="6239.F47G4.6.1"/>
<dbReference type="GO" id="GO:0003677">
    <property type="term" value="F:DNA binding"/>
    <property type="evidence" value="ECO:0007669"/>
    <property type="project" value="UniProtKB-UniRule"/>
</dbReference>
<evidence type="ECO:0000313" key="6">
    <source>
        <dbReference type="EMBL" id="CAB16309.2"/>
    </source>
</evidence>
<proteinExistence type="predicted"/>
<dbReference type="InterPro" id="IPR009071">
    <property type="entry name" value="HMG_box_dom"/>
</dbReference>
<dbReference type="Proteomes" id="UP000001940">
    <property type="component" value="Chromosome I"/>
</dbReference>
<gene>
    <name evidence="6 8" type="primary">hmg-6</name>
    <name evidence="6" type="ORF">CELE_F47G4.6</name>
    <name evidence="8" type="ORF">F47G4.6</name>
</gene>
<dbReference type="UCSC" id="F47G4.6">
    <property type="organism name" value="c. elegans"/>
</dbReference>
<organism evidence="6 7">
    <name type="scientific">Caenorhabditis elegans</name>
    <dbReference type="NCBI Taxonomy" id="6239"/>
    <lineage>
        <taxon>Eukaryota</taxon>
        <taxon>Metazoa</taxon>
        <taxon>Ecdysozoa</taxon>
        <taxon>Nematoda</taxon>
        <taxon>Chromadorea</taxon>
        <taxon>Rhabditida</taxon>
        <taxon>Rhabditina</taxon>
        <taxon>Rhabditomorpha</taxon>
        <taxon>Rhabditoidea</taxon>
        <taxon>Rhabditidae</taxon>
        <taxon>Peloderinae</taxon>
        <taxon>Caenorhabditis</taxon>
    </lineage>
</organism>
<dbReference type="WormBase" id="F47G4.6">
    <property type="protein sequence ID" value="CE34189"/>
    <property type="gene ID" value="WBGene00009827"/>
    <property type="gene designation" value="hmg-6"/>
</dbReference>
<dbReference type="Bgee" id="WBGene00009827">
    <property type="expression patterns" value="Expressed in pharyngeal muscle cell (C elegans) and 3 other cell types or tissues"/>
</dbReference>
<dbReference type="PIR" id="T22355">
    <property type="entry name" value="T22355"/>
</dbReference>
<dbReference type="CTD" id="185946"/>
<accession>Q9XTS5</accession>
<evidence type="ECO:0000313" key="7">
    <source>
        <dbReference type="Proteomes" id="UP000001940"/>
    </source>
</evidence>
<feature type="domain" description="HMG box" evidence="5">
    <location>
        <begin position="49"/>
        <end position="117"/>
    </location>
</feature>
<dbReference type="SMR" id="Q9XTS5"/>
<dbReference type="OrthoDB" id="10027956at2759"/>
<dbReference type="SUPFAM" id="SSF47095">
    <property type="entry name" value="HMG-box"/>
    <property type="match status" value="1"/>
</dbReference>
<dbReference type="Pfam" id="PF00505">
    <property type="entry name" value="HMG_box"/>
    <property type="match status" value="1"/>
</dbReference>
<dbReference type="PANTHER" id="PTHR45781">
    <property type="entry name" value="AGAP000281-PA"/>
    <property type="match status" value="1"/>
</dbReference>
<keyword evidence="7" id="KW-1185">Reference proteome</keyword>
<dbReference type="RefSeq" id="NP_493451.2">
    <property type="nucleotide sequence ID" value="NM_061050.4"/>
</dbReference>
<evidence type="ECO:0000259" key="5">
    <source>
        <dbReference type="PROSITE" id="PS50118"/>
    </source>
</evidence>
<sequence length="128" mass="15145">MSINVDEFQCYRIPNVYVQWYDLEPTIHWLTGGNSNSRQIQEMDQKKKKIRSTSAYALFFRERQSLEKRAAPYATFGQISQKIARQWDSLTEEEKKAYKQRCEKNRKTSIANAVEEKARQLLTASKFQ</sequence>
<dbReference type="InParanoid" id="Q9XTS5"/>
<dbReference type="PANTHER" id="PTHR45781:SF1">
    <property type="entry name" value="HMG BOX DOMAIN-CONTAINING PROTEIN"/>
    <property type="match status" value="1"/>
</dbReference>
<comment type="subcellular location">
    <subcellularLocation>
        <location evidence="1">Nucleus</location>
    </subcellularLocation>
</comment>
<dbReference type="GO" id="GO:0005634">
    <property type="term" value="C:nucleus"/>
    <property type="evidence" value="ECO:0007669"/>
    <property type="project" value="UniProtKB-SubCell"/>
</dbReference>
<evidence type="ECO:0000256" key="2">
    <source>
        <dbReference type="ARBA" id="ARBA00023125"/>
    </source>
</evidence>
<dbReference type="AGR" id="WB:WBGene00009827"/>